<dbReference type="GO" id="GO:0055085">
    <property type="term" value="P:transmembrane transport"/>
    <property type="evidence" value="ECO:0007669"/>
    <property type="project" value="UniProtKB-ARBA"/>
</dbReference>
<dbReference type="FunFam" id="3.40.50.300:FF:000016">
    <property type="entry name" value="Oligopeptide ABC transporter ATP-binding component"/>
    <property type="match status" value="1"/>
</dbReference>
<dbReference type="Gene3D" id="3.40.50.300">
    <property type="entry name" value="P-loop containing nucleotide triphosphate hydrolases"/>
    <property type="match status" value="1"/>
</dbReference>
<evidence type="ECO:0000313" key="5">
    <source>
        <dbReference type="EMBL" id="MDC7225686.1"/>
    </source>
</evidence>
<name>A0AAJ1IE39_9SPIO</name>
<dbReference type="InterPro" id="IPR050319">
    <property type="entry name" value="ABC_transp_ATP-bind"/>
</dbReference>
<protein>
    <submittedName>
        <fullName evidence="5">ABC transporter ATP-binding protein</fullName>
    </submittedName>
</protein>
<evidence type="ECO:0000259" key="4">
    <source>
        <dbReference type="PROSITE" id="PS50893"/>
    </source>
</evidence>
<dbReference type="PROSITE" id="PS00211">
    <property type="entry name" value="ABC_TRANSPORTER_1"/>
    <property type="match status" value="1"/>
</dbReference>
<proteinExistence type="predicted"/>
<dbReference type="Proteomes" id="UP001221217">
    <property type="component" value="Unassembled WGS sequence"/>
</dbReference>
<dbReference type="Pfam" id="PF00005">
    <property type="entry name" value="ABC_tran"/>
    <property type="match status" value="1"/>
</dbReference>
<dbReference type="AlphaFoldDB" id="A0AAJ1IE39"/>
<dbReference type="InterPro" id="IPR003593">
    <property type="entry name" value="AAA+_ATPase"/>
</dbReference>
<keyword evidence="3 5" id="KW-0067">ATP-binding</keyword>
<evidence type="ECO:0000256" key="3">
    <source>
        <dbReference type="ARBA" id="ARBA00022840"/>
    </source>
</evidence>
<sequence>MSDNELVLKVRNLKKYFPVKQKEGKRNKKAMLRAVDGLNFDVKRGEILGFVGESGCGKSTMSRTILRLISPTGGKVYHCGEDIAAMSDEEMRKRRRSMQMIFQDPFGSINPRRSVSETIRMVLKIHKICDSRAEEDSVIRNILEEVGLTPVESYWDKFPAMMSGGQLQRVSMARVLVLKPEFIIADEPVSMLDVSVRIGILDLLLSMREKHNLSFIYITHDLATARYVCDRIAIMYMGRIVETGPTEEILGNPQHPYTKALIAAVPEPDPTREINELPLKDWTAEVGGEDSGCRFYPRCPVGIDSCLLKTPILTETAEGHKTACLSFDKL</sequence>
<dbReference type="EMBL" id="JAQQAL010000009">
    <property type="protein sequence ID" value="MDC7225686.1"/>
    <property type="molecule type" value="Genomic_DNA"/>
</dbReference>
<reference evidence="5 6" key="1">
    <citation type="submission" date="2022-12" db="EMBL/GenBank/DDBJ databases">
        <title>Metagenome assembled genome from gulf of manar.</title>
        <authorList>
            <person name="Kohli P."/>
            <person name="Pk S."/>
            <person name="Venkata Ramana C."/>
            <person name="Sasikala C."/>
        </authorList>
    </citation>
    <scope>NUCLEOTIDE SEQUENCE [LARGE SCALE GENOMIC DNA]</scope>
    <source>
        <strain evidence="5">JB008</strain>
    </source>
</reference>
<evidence type="ECO:0000256" key="1">
    <source>
        <dbReference type="ARBA" id="ARBA00022448"/>
    </source>
</evidence>
<evidence type="ECO:0000256" key="2">
    <source>
        <dbReference type="ARBA" id="ARBA00022741"/>
    </source>
</evidence>
<dbReference type="Pfam" id="PF08352">
    <property type="entry name" value="oligo_HPY"/>
    <property type="match status" value="1"/>
</dbReference>
<gene>
    <name evidence="5" type="ORF">PQJ61_02855</name>
</gene>
<dbReference type="InterPro" id="IPR027417">
    <property type="entry name" value="P-loop_NTPase"/>
</dbReference>
<dbReference type="InterPro" id="IPR017871">
    <property type="entry name" value="ABC_transporter-like_CS"/>
</dbReference>
<dbReference type="CDD" id="cd03257">
    <property type="entry name" value="ABC_NikE_OppD_transporters"/>
    <property type="match status" value="1"/>
</dbReference>
<dbReference type="PANTHER" id="PTHR43776">
    <property type="entry name" value="TRANSPORT ATP-BINDING PROTEIN"/>
    <property type="match status" value="1"/>
</dbReference>
<accession>A0AAJ1IE39</accession>
<keyword evidence="1" id="KW-0813">Transport</keyword>
<dbReference type="PROSITE" id="PS50893">
    <property type="entry name" value="ABC_TRANSPORTER_2"/>
    <property type="match status" value="1"/>
</dbReference>
<dbReference type="SUPFAM" id="SSF52540">
    <property type="entry name" value="P-loop containing nucleoside triphosphate hydrolases"/>
    <property type="match status" value="1"/>
</dbReference>
<dbReference type="GO" id="GO:0005524">
    <property type="term" value="F:ATP binding"/>
    <property type="evidence" value="ECO:0007669"/>
    <property type="project" value="UniProtKB-KW"/>
</dbReference>
<evidence type="ECO:0000313" key="6">
    <source>
        <dbReference type="Proteomes" id="UP001221217"/>
    </source>
</evidence>
<comment type="caution">
    <text evidence="5">The sequence shown here is derived from an EMBL/GenBank/DDBJ whole genome shotgun (WGS) entry which is preliminary data.</text>
</comment>
<feature type="domain" description="ABC transporter" evidence="4">
    <location>
        <begin position="8"/>
        <end position="262"/>
    </location>
</feature>
<dbReference type="GO" id="GO:0016887">
    <property type="term" value="F:ATP hydrolysis activity"/>
    <property type="evidence" value="ECO:0007669"/>
    <property type="project" value="InterPro"/>
</dbReference>
<keyword evidence="2" id="KW-0547">Nucleotide-binding</keyword>
<dbReference type="SMART" id="SM00382">
    <property type="entry name" value="AAA"/>
    <property type="match status" value="1"/>
</dbReference>
<dbReference type="GO" id="GO:0015833">
    <property type="term" value="P:peptide transport"/>
    <property type="evidence" value="ECO:0007669"/>
    <property type="project" value="InterPro"/>
</dbReference>
<dbReference type="PANTHER" id="PTHR43776:SF8">
    <property type="entry name" value="ABC TRANSPORTER, ATP-BINDING PROTEIN"/>
    <property type="match status" value="1"/>
</dbReference>
<organism evidence="5 6">
    <name type="scientific">Candidatus Thalassospirochaeta sargassi</name>
    <dbReference type="NCBI Taxonomy" id="3119039"/>
    <lineage>
        <taxon>Bacteria</taxon>
        <taxon>Pseudomonadati</taxon>
        <taxon>Spirochaetota</taxon>
        <taxon>Spirochaetia</taxon>
        <taxon>Spirochaetales</taxon>
        <taxon>Spirochaetaceae</taxon>
        <taxon>Candidatus Thalassospirochaeta</taxon>
    </lineage>
</organism>
<dbReference type="InterPro" id="IPR013563">
    <property type="entry name" value="Oligopep_ABC_C"/>
</dbReference>
<dbReference type="NCBIfam" id="TIGR01727">
    <property type="entry name" value="oligo_HPY"/>
    <property type="match status" value="1"/>
</dbReference>
<dbReference type="InterPro" id="IPR003439">
    <property type="entry name" value="ABC_transporter-like_ATP-bd"/>
</dbReference>